<dbReference type="AlphaFoldDB" id="A0A9P0EYJ6"/>
<evidence type="ECO:0000313" key="1">
    <source>
        <dbReference type="EMBL" id="CAH0380718.1"/>
    </source>
</evidence>
<keyword evidence="2" id="KW-1185">Reference proteome</keyword>
<accession>A0A9P0EYJ6</accession>
<sequence length="148" mass="16017">MVGSIVLFFCETAELYSKRRSVLSALATESTMTLRLRPAAAKATLALFSLNFIGFSGADAGTTYWNATLYRDVSQNNVLQEVSGVLCQDVDASNHDKTSSINTHDTCVIVYAEPGCKGNHKKIQPGTPHHDDFEQLGFNDVLSSVGPC</sequence>
<proteinExistence type="predicted"/>
<reference evidence="1" key="1">
    <citation type="submission" date="2021-12" db="EMBL/GenBank/DDBJ databases">
        <authorList>
            <person name="King R."/>
        </authorList>
    </citation>
    <scope>NUCLEOTIDE SEQUENCE</scope>
</reference>
<dbReference type="Proteomes" id="UP001152759">
    <property type="component" value="Chromosome 1"/>
</dbReference>
<organism evidence="1 2">
    <name type="scientific">Bemisia tabaci</name>
    <name type="common">Sweetpotato whitefly</name>
    <name type="synonym">Aleurodes tabaci</name>
    <dbReference type="NCBI Taxonomy" id="7038"/>
    <lineage>
        <taxon>Eukaryota</taxon>
        <taxon>Metazoa</taxon>
        <taxon>Ecdysozoa</taxon>
        <taxon>Arthropoda</taxon>
        <taxon>Hexapoda</taxon>
        <taxon>Insecta</taxon>
        <taxon>Pterygota</taxon>
        <taxon>Neoptera</taxon>
        <taxon>Paraneoptera</taxon>
        <taxon>Hemiptera</taxon>
        <taxon>Sternorrhyncha</taxon>
        <taxon>Aleyrodoidea</taxon>
        <taxon>Aleyrodidae</taxon>
        <taxon>Aleyrodinae</taxon>
        <taxon>Bemisia</taxon>
    </lineage>
</organism>
<evidence type="ECO:0000313" key="2">
    <source>
        <dbReference type="Proteomes" id="UP001152759"/>
    </source>
</evidence>
<gene>
    <name evidence="1" type="ORF">BEMITA_LOCUS437</name>
</gene>
<name>A0A9P0EYJ6_BEMTA</name>
<dbReference type="Gene3D" id="2.60.20.10">
    <property type="entry name" value="Crystallins"/>
    <property type="match status" value="1"/>
</dbReference>
<protein>
    <submittedName>
        <fullName evidence="1">Uncharacterized protein</fullName>
    </submittedName>
</protein>
<dbReference type="EMBL" id="OU963862">
    <property type="protein sequence ID" value="CAH0380718.1"/>
    <property type="molecule type" value="Genomic_DNA"/>
</dbReference>